<evidence type="ECO:0000259" key="1">
    <source>
        <dbReference type="PROSITE" id="PS50181"/>
    </source>
</evidence>
<dbReference type="Gene3D" id="3.80.10.10">
    <property type="entry name" value="Ribonuclease Inhibitor"/>
    <property type="match status" value="1"/>
</dbReference>
<dbReference type="CDD" id="cd22160">
    <property type="entry name" value="F-box_AtFBL13-like"/>
    <property type="match status" value="1"/>
</dbReference>
<dbReference type="PANTHER" id="PTHR31639">
    <property type="entry name" value="F-BOX PROTEIN-LIKE"/>
    <property type="match status" value="1"/>
</dbReference>
<dbReference type="PANTHER" id="PTHR31639:SF315">
    <property type="entry name" value="LEUCINE-RICH REPEAT DOMAIN SUPERFAMILY, F-BOX-LIKE DOMAIN SUPERFAMILY"/>
    <property type="match status" value="1"/>
</dbReference>
<evidence type="ECO:0000313" key="3">
    <source>
        <dbReference type="Proteomes" id="UP001177003"/>
    </source>
</evidence>
<dbReference type="InterPro" id="IPR055357">
    <property type="entry name" value="LRR_At1g61320_AtMIF1"/>
</dbReference>
<protein>
    <recommendedName>
        <fullName evidence="1">F-box domain-containing protein</fullName>
    </recommendedName>
</protein>
<gene>
    <name evidence="2" type="ORF">LSALG_LOCUS18530</name>
</gene>
<dbReference type="Pfam" id="PF23622">
    <property type="entry name" value="LRR_At1g61320_AtMIF1"/>
    <property type="match status" value="1"/>
</dbReference>
<dbReference type="EMBL" id="OX465080">
    <property type="protein sequence ID" value="CAI9278682.1"/>
    <property type="molecule type" value="Genomic_DNA"/>
</dbReference>
<feature type="domain" description="F-box" evidence="1">
    <location>
        <begin position="143"/>
        <end position="196"/>
    </location>
</feature>
<name>A0AA36E1Q0_LACSI</name>
<proteinExistence type="predicted"/>
<dbReference type="InterPro" id="IPR036047">
    <property type="entry name" value="F-box-like_dom_sf"/>
</dbReference>
<dbReference type="SUPFAM" id="SSF81383">
    <property type="entry name" value="F-box domain"/>
    <property type="match status" value="1"/>
</dbReference>
<dbReference type="Pfam" id="PF00646">
    <property type="entry name" value="F-box"/>
    <property type="match status" value="1"/>
</dbReference>
<dbReference type="PROSITE" id="PS50181">
    <property type="entry name" value="FBOX"/>
    <property type="match status" value="1"/>
</dbReference>
<organism evidence="2 3">
    <name type="scientific">Lactuca saligna</name>
    <name type="common">Willowleaf lettuce</name>
    <dbReference type="NCBI Taxonomy" id="75948"/>
    <lineage>
        <taxon>Eukaryota</taxon>
        <taxon>Viridiplantae</taxon>
        <taxon>Streptophyta</taxon>
        <taxon>Embryophyta</taxon>
        <taxon>Tracheophyta</taxon>
        <taxon>Spermatophyta</taxon>
        <taxon>Magnoliopsida</taxon>
        <taxon>eudicotyledons</taxon>
        <taxon>Gunneridae</taxon>
        <taxon>Pentapetalae</taxon>
        <taxon>asterids</taxon>
        <taxon>campanulids</taxon>
        <taxon>Asterales</taxon>
        <taxon>Asteraceae</taxon>
        <taxon>Cichorioideae</taxon>
        <taxon>Cichorieae</taxon>
        <taxon>Lactucinae</taxon>
        <taxon>Lactuca</taxon>
    </lineage>
</organism>
<keyword evidence="3" id="KW-1185">Reference proteome</keyword>
<dbReference type="InterPro" id="IPR001810">
    <property type="entry name" value="F-box_dom"/>
</dbReference>
<dbReference type="InterPro" id="IPR053781">
    <property type="entry name" value="F-box_AtFBL13-like"/>
</dbReference>
<dbReference type="SMART" id="SM00256">
    <property type="entry name" value="FBOX"/>
    <property type="match status" value="1"/>
</dbReference>
<sequence length="301" mass="34600">MGETFNQTVCSSSSSSLSTWKSDIFDRIRQQQGSSSFLCRRPVNQVLSVTCILFYAFKYIIQSLNVSSNCRLHPFVTSREDYIYLHELYEALCKSTSRSSFSELLDKLLSAFLLPNQANVPLAFEKVKSSREEMKDKGKGKSQDRISTLPQDTIEKILTHMPIQDALRTSILSRKWRHWWKGMPKLVFDDNYLNTSSSSKEIRKYKFVKQKYQETNLLEHLHFTHCFVELPITFNGFITLRSLKLCDVVISAKMLQQLLTNCPILEEFILTGCQDISCALQTKCTFLELSKCTFGNEVGSS</sequence>
<reference evidence="2" key="1">
    <citation type="submission" date="2023-04" db="EMBL/GenBank/DDBJ databases">
        <authorList>
            <person name="Vijverberg K."/>
            <person name="Xiong W."/>
            <person name="Schranz E."/>
        </authorList>
    </citation>
    <scope>NUCLEOTIDE SEQUENCE</scope>
</reference>
<dbReference type="Proteomes" id="UP001177003">
    <property type="component" value="Chromosome 4"/>
</dbReference>
<dbReference type="InterPro" id="IPR032675">
    <property type="entry name" value="LRR_dom_sf"/>
</dbReference>
<dbReference type="AlphaFoldDB" id="A0AA36E1Q0"/>
<accession>A0AA36E1Q0</accession>
<evidence type="ECO:0000313" key="2">
    <source>
        <dbReference type="EMBL" id="CAI9278682.1"/>
    </source>
</evidence>